<evidence type="ECO:0000256" key="1">
    <source>
        <dbReference type="ARBA" id="ARBA00004947"/>
    </source>
</evidence>
<dbReference type="EMBL" id="PHEX01000023">
    <property type="protein sequence ID" value="PKQ28284.1"/>
    <property type="molecule type" value="Genomic_DNA"/>
</dbReference>
<evidence type="ECO:0000256" key="2">
    <source>
        <dbReference type="ARBA" id="ARBA00007637"/>
    </source>
</evidence>
<feature type="domain" description="NAD-dependent epimerase/dehydratase" evidence="6">
    <location>
        <begin position="4"/>
        <end position="234"/>
    </location>
</feature>
<dbReference type="PANTHER" id="PTHR43725">
    <property type="entry name" value="UDP-GLUCOSE 4-EPIMERASE"/>
    <property type="match status" value="1"/>
</dbReference>
<accession>A0A2N3G6R4</accession>
<dbReference type="AlphaFoldDB" id="A0A2N3G6R4"/>
<comment type="similarity">
    <text evidence="2">Belongs to the NAD(P)-dependent epimerase/dehydratase family.</text>
</comment>
<reference evidence="7 8" key="1">
    <citation type="journal article" date="2017" name="ISME J.">
        <title>Potential for microbial H2 and metal transformations associated with novel bacteria and archaea in deep terrestrial subsurface sediments.</title>
        <authorList>
            <person name="Hernsdorf A.W."/>
            <person name="Amano Y."/>
            <person name="Miyakawa K."/>
            <person name="Ise K."/>
            <person name="Suzuki Y."/>
            <person name="Anantharaman K."/>
            <person name="Probst A."/>
            <person name="Burstein D."/>
            <person name="Thomas B.C."/>
            <person name="Banfield J.F."/>
        </authorList>
    </citation>
    <scope>NUCLEOTIDE SEQUENCE [LARGE SCALE GENOMIC DNA]</scope>
    <source>
        <strain evidence="7">HGW-Actinobacteria-3</strain>
    </source>
</reference>
<dbReference type="Proteomes" id="UP000233654">
    <property type="component" value="Unassembled WGS sequence"/>
</dbReference>
<evidence type="ECO:0000256" key="4">
    <source>
        <dbReference type="ARBA" id="ARBA00031367"/>
    </source>
</evidence>
<proteinExistence type="inferred from homology"/>
<organism evidence="7 8">
    <name type="scientific">Candidatus Anoxymicrobium japonicum</name>
    <dbReference type="NCBI Taxonomy" id="2013648"/>
    <lineage>
        <taxon>Bacteria</taxon>
        <taxon>Bacillati</taxon>
        <taxon>Actinomycetota</taxon>
        <taxon>Candidatus Geothermincolia</taxon>
        <taxon>Candidatus Geothermincolales</taxon>
        <taxon>Candidatus Anoxymicrobiaceae</taxon>
        <taxon>Candidatus Anoxymicrobium</taxon>
    </lineage>
</organism>
<dbReference type="Gene3D" id="3.40.50.720">
    <property type="entry name" value="NAD(P)-binding Rossmann-like Domain"/>
    <property type="match status" value="1"/>
</dbReference>
<evidence type="ECO:0000313" key="7">
    <source>
        <dbReference type="EMBL" id="PKQ28284.1"/>
    </source>
</evidence>
<dbReference type="PANTHER" id="PTHR43725:SF53">
    <property type="entry name" value="UDP-ARABINOSE 4-EPIMERASE 1"/>
    <property type="match status" value="1"/>
</dbReference>
<evidence type="ECO:0000313" key="8">
    <source>
        <dbReference type="Proteomes" id="UP000233654"/>
    </source>
</evidence>
<dbReference type="InterPro" id="IPR001509">
    <property type="entry name" value="Epimerase_deHydtase"/>
</dbReference>
<sequence>MRAVVIGGNGFIGSHLVDALLADRWQITVYDRAPERYRPPMPGVEYVQGELGNAGLLGTVLDGGDVLFHLASTTIPESSNDAPIFDIQSNLVDTVRLLDVCVARHVKKVIFLSSGGTVYGTPNALPVTEAAPTHPICSYGIVKLTIEKYLQLYKHLHDLSYTILRPSNPYGPRQNPVGHQGVVGVFLGRIAQELPISVWGDGEIIRDYLHVTDLVRACLAAATTETTGPIFNIASGQGTSLNQLLEVIERVIGRPPRIVRLPARPFDVPRLVLDSKRAQRALRWQPQIPLEEGILDTWNWVRDLQWLHRVP</sequence>
<dbReference type="Pfam" id="PF01370">
    <property type="entry name" value="Epimerase"/>
    <property type="match status" value="1"/>
</dbReference>
<comment type="caution">
    <text evidence="7">The sequence shown here is derived from an EMBL/GenBank/DDBJ whole genome shotgun (WGS) entry which is preliminary data.</text>
</comment>
<dbReference type="SUPFAM" id="SSF51735">
    <property type="entry name" value="NAD(P)-binding Rossmann-fold domains"/>
    <property type="match status" value="1"/>
</dbReference>
<dbReference type="InterPro" id="IPR036291">
    <property type="entry name" value="NAD(P)-bd_dom_sf"/>
</dbReference>
<protein>
    <recommendedName>
        <fullName evidence="3">UDP-glucose 4-epimerase</fullName>
    </recommendedName>
    <alternativeName>
        <fullName evidence="5">Galactowaldenase</fullName>
    </alternativeName>
    <alternativeName>
        <fullName evidence="4">UDP-galactose 4-epimerase</fullName>
    </alternativeName>
</protein>
<gene>
    <name evidence="7" type="ORF">CVT63_03560</name>
</gene>
<evidence type="ECO:0000256" key="3">
    <source>
        <dbReference type="ARBA" id="ARBA00018569"/>
    </source>
</evidence>
<evidence type="ECO:0000256" key="5">
    <source>
        <dbReference type="ARBA" id="ARBA00033067"/>
    </source>
</evidence>
<comment type="pathway">
    <text evidence="1">Carbohydrate metabolism; galactose metabolism.</text>
</comment>
<dbReference type="Gene3D" id="3.90.25.10">
    <property type="entry name" value="UDP-galactose 4-epimerase, domain 1"/>
    <property type="match status" value="1"/>
</dbReference>
<evidence type="ECO:0000259" key="6">
    <source>
        <dbReference type="Pfam" id="PF01370"/>
    </source>
</evidence>
<name>A0A2N3G6R4_9ACTN</name>